<evidence type="ECO:0000313" key="3">
    <source>
        <dbReference type="Proteomes" id="UP000588068"/>
    </source>
</evidence>
<accession>A0A841HM65</accession>
<evidence type="ECO:0000313" key="2">
    <source>
        <dbReference type="EMBL" id="MBB6094187.1"/>
    </source>
</evidence>
<sequence length="198" mass="22427">MNSLLRIGALLCVIASPSFAADDSYGGKTTGAAPRYTFSWPLDGATLQPRGGTTKGAPITLDAEPSKEWKALQAADIAAFERDRRAILSMAGTYRVTFDFLEVVPYAKQEKPNAPYQSWGTEKIYVDADDGKFVSLVHILEMRIVQKDGTISEPMVTKHWRQDWRYEPEFIVEHKGRDRWDRRTLTAEEKRNAWTQTV</sequence>
<dbReference type="Pfam" id="PF20311">
    <property type="entry name" value="DUF6607"/>
    <property type="match status" value="1"/>
</dbReference>
<keyword evidence="3" id="KW-1185">Reference proteome</keyword>
<organism evidence="2 3">
    <name type="scientific">Povalibacter uvarum</name>
    <dbReference type="NCBI Taxonomy" id="732238"/>
    <lineage>
        <taxon>Bacteria</taxon>
        <taxon>Pseudomonadati</taxon>
        <taxon>Pseudomonadota</taxon>
        <taxon>Gammaproteobacteria</taxon>
        <taxon>Steroidobacterales</taxon>
        <taxon>Steroidobacteraceae</taxon>
        <taxon>Povalibacter</taxon>
    </lineage>
</organism>
<protein>
    <submittedName>
        <fullName evidence="2">Uncharacterized protein</fullName>
    </submittedName>
</protein>
<evidence type="ECO:0000256" key="1">
    <source>
        <dbReference type="SAM" id="SignalP"/>
    </source>
</evidence>
<feature type="chain" id="PRO_5032999856" evidence="1">
    <location>
        <begin position="21"/>
        <end position="198"/>
    </location>
</feature>
<dbReference type="Proteomes" id="UP000588068">
    <property type="component" value="Unassembled WGS sequence"/>
</dbReference>
<dbReference type="AlphaFoldDB" id="A0A841HM65"/>
<feature type="signal peptide" evidence="1">
    <location>
        <begin position="1"/>
        <end position="20"/>
    </location>
</feature>
<gene>
    <name evidence="2" type="ORF">HNQ60_003068</name>
</gene>
<name>A0A841HM65_9GAMM</name>
<proteinExistence type="predicted"/>
<dbReference type="EMBL" id="JACHHZ010000003">
    <property type="protein sequence ID" value="MBB6094187.1"/>
    <property type="molecule type" value="Genomic_DNA"/>
</dbReference>
<comment type="caution">
    <text evidence="2">The sequence shown here is derived from an EMBL/GenBank/DDBJ whole genome shotgun (WGS) entry which is preliminary data.</text>
</comment>
<keyword evidence="1" id="KW-0732">Signal</keyword>
<dbReference type="InterPro" id="IPR046715">
    <property type="entry name" value="DUF6607"/>
</dbReference>
<reference evidence="2 3" key="1">
    <citation type="submission" date="2020-08" db="EMBL/GenBank/DDBJ databases">
        <title>Genomic Encyclopedia of Type Strains, Phase IV (KMG-IV): sequencing the most valuable type-strain genomes for metagenomic binning, comparative biology and taxonomic classification.</title>
        <authorList>
            <person name="Goeker M."/>
        </authorList>
    </citation>
    <scope>NUCLEOTIDE SEQUENCE [LARGE SCALE GENOMIC DNA]</scope>
    <source>
        <strain evidence="2 3">DSM 26723</strain>
    </source>
</reference>